<evidence type="ECO:0000313" key="3">
    <source>
        <dbReference type="Proteomes" id="UP000319824"/>
    </source>
</evidence>
<proteinExistence type="predicted"/>
<feature type="region of interest" description="Disordered" evidence="1">
    <location>
        <begin position="56"/>
        <end position="108"/>
    </location>
</feature>
<dbReference type="AlphaFoldDB" id="A0A559TGA9"/>
<comment type="caution">
    <text evidence="2">The sequence shown here is derived from an EMBL/GenBank/DDBJ whole genome shotgun (WGS) entry which is preliminary data.</text>
</comment>
<dbReference type="InterPro" id="IPR007948">
    <property type="entry name" value="DUF736"/>
</dbReference>
<evidence type="ECO:0000256" key="1">
    <source>
        <dbReference type="SAM" id="MobiDB-lite"/>
    </source>
</evidence>
<accession>A0A559TGA9</accession>
<dbReference type="EMBL" id="VISO01000002">
    <property type="protein sequence ID" value="TVZ73652.1"/>
    <property type="molecule type" value="Genomic_DNA"/>
</dbReference>
<feature type="compositionally biased region" description="Basic and acidic residues" evidence="1">
    <location>
        <begin position="58"/>
        <end position="67"/>
    </location>
</feature>
<dbReference type="Pfam" id="PF05284">
    <property type="entry name" value="DUF736"/>
    <property type="match status" value="1"/>
</dbReference>
<reference evidence="2 3" key="1">
    <citation type="submission" date="2019-06" db="EMBL/GenBank/DDBJ databases">
        <title>Pac Bio to generate improved reference genome sequences for organisms with transposon mutant libraries (support for FEBA project).</title>
        <authorList>
            <person name="Blow M."/>
        </authorList>
    </citation>
    <scope>NUCLEOTIDE SEQUENCE [LARGE SCALE GENOMIC DNA]</scope>
    <source>
        <strain evidence="2 3">USDA 1844</strain>
    </source>
</reference>
<organism evidence="2 3">
    <name type="scientific">Rhizobium mongolense USDA 1844</name>
    <dbReference type="NCBI Taxonomy" id="1079460"/>
    <lineage>
        <taxon>Bacteria</taxon>
        <taxon>Pseudomonadati</taxon>
        <taxon>Pseudomonadota</taxon>
        <taxon>Alphaproteobacteria</taxon>
        <taxon>Hyphomicrobiales</taxon>
        <taxon>Rhizobiaceae</taxon>
        <taxon>Rhizobium/Agrobacterium group</taxon>
        <taxon>Rhizobium</taxon>
    </lineage>
</organism>
<protein>
    <submittedName>
        <fullName evidence="2">Uncharacterized protein DUF736</fullName>
    </submittedName>
</protein>
<sequence length="146" mass="15304">MGATPATSTNGCVGTIKTLTLTLNVKANIVRVECTFEDAPDFRMLAGNVGFGAGWQKQARETERDHIQSSSTIRAPNSDLRHSDRGSRPGRPAAHLDAPLTERRSPVWKRAGAEHGPFAALVSSACGVAMVVQRGNGDAVPASPGG</sequence>
<dbReference type="Proteomes" id="UP000319824">
    <property type="component" value="Unassembled WGS sequence"/>
</dbReference>
<name>A0A559TGA9_9HYPH</name>
<evidence type="ECO:0000313" key="2">
    <source>
        <dbReference type="EMBL" id="TVZ73652.1"/>
    </source>
</evidence>
<gene>
    <name evidence="2" type="ORF">BCL32_1902</name>
</gene>